<organism evidence="2 3">
    <name type="scientific">Madurella fahalii</name>
    <dbReference type="NCBI Taxonomy" id="1157608"/>
    <lineage>
        <taxon>Eukaryota</taxon>
        <taxon>Fungi</taxon>
        <taxon>Dikarya</taxon>
        <taxon>Ascomycota</taxon>
        <taxon>Pezizomycotina</taxon>
        <taxon>Sordariomycetes</taxon>
        <taxon>Sordariomycetidae</taxon>
        <taxon>Sordariales</taxon>
        <taxon>Sordariales incertae sedis</taxon>
        <taxon>Madurella</taxon>
    </lineage>
</organism>
<evidence type="ECO:0000313" key="2">
    <source>
        <dbReference type="EMBL" id="GAB1319919.1"/>
    </source>
</evidence>
<dbReference type="InterPro" id="IPR029052">
    <property type="entry name" value="Metallo-depent_PP-like"/>
</dbReference>
<accession>A0ABQ0GQ94</accession>
<name>A0ABQ0GQ94_9PEZI</name>
<comment type="caution">
    <text evidence="2">The sequence shown here is derived from an EMBL/GenBank/DDBJ whole genome shotgun (WGS) entry which is preliminary data.</text>
</comment>
<evidence type="ECO:0000313" key="3">
    <source>
        <dbReference type="Proteomes" id="UP001628179"/>
    </source>
</evidence>
<proteinExistence type="predicted"/>
<dbReference type="InterPro" id="IPR051693">
    <property type="entry name" value="UPF0046_metallophosphoest"/>
</dbReference>
<feature type="domain" description="Calcineurin-like phosphoesterase" evidence="1">
    <location>
        <begin position="12"/>
        <end position="218"/>
    </location>
</feature>
<dbReference type="PANTHER" id="PTHR12905:SF0">
    <property type="entry name" value="CALCINEURIN-LIKE PHOSPHOESTERASE DOMAIN-CONTAINING PROTEIN"/>
    <property type="match status" value="1"/>
</dbReference>
<sequence>MHPKCTPSVRTRFLIIADTHGYRFLPDSKPLRPIDVVIHCGDVTGDSKLSEYKAAIQLLREIEAPLKLVIPGNHDFTLDTPAFQQMCYKSRRRCNRGLLQHYYGSPGEARRLFDEARREGIIYLEEGTHRFSLQNGASLTVYASPYTPSFGSPGFQYNAKRGHDFAIPKDVDVAITHGPPRGMLDRSWMTGEHVGSPELFSAVARARPRLHCFGHIHEGWGAEVVTWGDGGDGGDGSEQRALGNSRRSSSTVLADLGSILPLKGDAADMVKEKEQRLAEYARGKCVKTSHCAGDALPIEPGLQTLFVNAAVVGTPIRPPWVVDIELPAAQSEGDGGAE</sequence>
<keyword evidence="3" id="KW-1185">Reference proteome</keyword>
<dbReference type="RefSeq" id="XP_070921649.1">
    <property type="nucleotide sequence ID" value="XM_071065548.1"/>
</dbReference>
<dbReference type="Pfam" id="PF00149">
    <property type="entry name" value="Metallophos"/>
    <property type="match status" value="1"/>
</dbReference>
<reference evidence="2 3" key="1">
    <citation type="submission" date="2024-09" db="EMBL/GenBank/DDBJ databases">
        <title>Itraconazole resistance in Madurella fahalii resulting from another homologue of gene encoding cytochrome P450 14-alpha sterol demethylase (CYP51).</title>
        <authorList>
            <person name="Yoshioka I."/>
            <person name="Fahal A.H."/>
            <person name="Kaneko S."/>
            <person name="Yaguchi T."/>
        </authorList>
    </citation>
    <scope>NUCLEOTIDE SEQUENCE [LARGE SCALE GENOMIC DNA]</scope>
    <source>
        <strain evidence="2 3">IFM 68171</strain>
    </source>
</reference>
<dbReference type="PANTHER" id="PTHR12905">
    <property type="entry name" value="METALLOPHOSPHOESTERASE"/>
    <property type="match status" value="1"/>
</dbReference>
<dbReference type="InterPro" id="IPR004843">
    <property type="entry name" value="Calcineurin-like_PHP"/>
</dbReference>
<evidence type="ECO:0000259" key="1">
    <source>
        <dbReference type="Pfam" id="PF00149"/>
    </source>
</evidence>
<gene>
    <name evidence="2" type="ORF">MFIFM68171_10129</name>
</gene>
<dbReference type="GeneID" id="98180871"/>
<protein>
    <recommendedName>
        <fullName evidence="1">Calcineurin-like phosphoesterase domain-containing protein</fullName>
    </recommendedName>
</protein>
<dbReference type="Gene3D" id="3.60.21.10">
    <property type="match status" value="1"/>
</dbReference>
<dbReference type="EMBL" id="BAAFSV010000006">
    <property type="protein sequence ID" value="GAB1319919.1"/>
    <property type="molecule type" value="Genomic_DNA"/>
</dbReference>
<dbReference type="CDD" id="cd07379">
    <property type="entry name" value="MPP_239FB"/>
    <property type="match status" value="1"/>
</dbReference>
<dbReference type="Proteomes" id="UP001628179">
    <property type="component" value="Unassembled WGS sequence"/>
</dbReference>
<dbReference type="SUPFAM" id="SSF56300">
    <property type="entry name" value="Metallo-dependent phosphatases"/>
    <property type="match status" value="1"/>
</dbReference>